<evidence type="ECO:0000313" key="3">
    <source>
        <dbReference type="Proteomes" id="UP001153148"/>
    </source>
</evidence>
<accession>A0ABN7PCR2</accession>
<feature type="compositionally biased region" description="Polar residues" evidence="1">
    <location>
        <begin position="193"/>
        <end position="202"/>
    </location>
</feature>
<evidence type="ECO:0000313" key="2">
    <source>
        <dbReference type="EMBL" id="CAG2064876.1"/>
    </source>
</evidence>
<dbReference type="EMBL" id="CAJPIN010037653">
    <property type="protein sequence ID" value="CAG2064876.1"/>
    <property type="molecule type" value="Genomic_DNA"/>
</dbReference>
<feature type="region of interest" description="Disordered" evidence="1">
    <location>
        <begin position="178"/>
        <end position="202"/>
    </location>
</feature>
<reference evidence="2" key="1">
    <citation type="submission" date="2021-03" db="EMBL/GenBank/DDBJ databases">
        <authorList>
            <person name="Tran Van P."/>
        </authorList>
    </citation>
    <scope>NUCLEOTIDE SEQUENCE</scope>
</reference>
<dbReference type="Proteomes" id="UP001153148">
    <property type="component" value="Unassembled WGS sequence"/>
</dbReference>
<gene>
    <name evidence="2" type="ORF">TPAB3V08_LOCUS11820</name>
</gene>
<comment type="caution">
    <text evidence="2">The sequence shown here is derived from an EMBL/GenBank/DDBJ whole genome shotgun (WGS) entry which is preliminary data.</text>
</comment>
<dbReference type="SUPFAM" id="SSF52087">
    <property type="entry name" value="CRAL/TRIO domain"/>
    <property type="match status" value="1"/>
</dbReference>
<evidence type="ECO:0000256" key="1">
    <source>
        <dbReference type="SAM" id="MobiDB-lite"/>
    </source>
</evidence>
<evidence type="ECO:0008006" key="4">
    <source>
        <dbReference type="Google" id="ProtNLM"/>
    </source>
</evidence>
<organism evidence="2 3">
    <name type="scientific">Timema podura</name>
    <name type="common">Walking stick</name>
    <dbReference type="NCBI Taxonomy" id="61482"/>
    <lineage>
        <taxon>Eukaryota</taxon>
        <taxon>Metazoa</taxon>
        <taxon>Ecdysozoa</taxon>
        <taxon>Arthropoda</taxon>
        <taxon>Hexapoda</taxon>
        <taxon>Insecta</taxon>
        <taxon>Pterygota</taxon>
        <taxon>Neoptera</taxon>
        <taxon>Polyneoptera</taxon>
        <taxon>Phasmatodea</taxon>
        <taxon>Timematodea</taxon>
        <taxon>Timematoidea</taxon>
        <taxon>Timematidae</taxon>
        <taxon>Timema</taxon>
    </lineage>
</organism>
<dbReference type="InterPro" id="IPR036865">
    <property type="entry name" value="CRAL-TRIO_dom_sf"/>
</dbReference>
<keyword evidence="3" id="KW-1185">Reference proteome</keyword>
<proteinExistence type="predicted"/>
<dbReference type="Gene3D" id="3.40.525.10">
    <property type="entry name" value="CRAL-TRIO lipid binding domain"/>
    <property type="match status" value="1"/>
</dbReference>
<name>A0ABN7PCR2_TIMPD</name>
<protein>
    <recommendedName>
        <fullName evidence="4">CRAL-TRIO domain-containing protein</fullName>
    </recommendedName>
</protein>
<sequence length="202" mass="22281">MVQLPRATPEGYHVLFYRLTDMDPLKLFFLPAIKAFFMFNDVVLSDNGLKPGYVVIFDMKDHTLGHLARITLPLIRKLMYYIQPTADVPSVVRTINLCLSVTQTSLGISEGKIPLYTASSNGTYCQLLDMWRTGALTFPLPHIDDLLGVQPLAQKGGCFPEAANMEALCTDLMGMSNSASPSTHPLGEPRGSNAGTRRTQLF</sequence>